<dbReference type="Gene3D" id="2.130.10.10">
    <property type="entry name" value="YVTN repeat-like/Quinoprotein amine dehydrogenase"/>
    <property type="match status" value="1"/>
</dbReference>
<keyword evidence="6" id="KW-1185">Reference proteome</keyword>
<dbReference type="STRING" id="126957.T1JHG3"/>
<name>T1JHG3_STRMM</name>
<evidence type="ECO:0000256" key="4">
    <source>
        <dbReference type="SAM" id="SignalP"/>
    </source>
</evidence>
<feature type="chain" id="PRO_5004590513" evidence="4">
    <location>
        <begin position="23"/>
        <end position="442"/>
    </location>
</feature>
<proteinExistence type="predicted"/>
<dbReference type="AlphaFoldDB" id="T1JHG3"/>
<dbReference type="HOGENOM" id="CLU_026276_2_0_1"/>
<dbReference type="InterPro" id="IPR001680">
    <property type="entry name" value="WD40_rpt"/>
</dbReference>
<keyword evidence="4" id="KW-0732">Signal</keyword>
<feature type="repeat" description="WD" evidence="3">
    <location>
        <begin position="181"/>
        <end position="222"/>
    </location>
</feature>
<reference evidence="5" key="2">
    <citation type="submission" date="2015-02" db="UniProtKB">
        <authorList>
            <consortium name="EnsemblMetazoa"/>
        </authorList>
    </citation>
    <scope>IDENTIFICATION</scope>
</reference>
<dbReference type="GO" id="GO:1990841">
    <property type="term" value="F:promoter-specific chromatin binding"/>
    <property type="evidence" value="ECO:0007669"/>
    <property type="project" value="TreeGrafter"/>
</dbReference>
<evidence type="ECO:0000313" key="5">
    <source>
        <dbReference type="EnsemblMetazoa" id="SMAR013294-PA"/>
    </source>
</evidence>
<dbReference type="eggNOG" id="KOG0266">
    <property type="taxonomic scope" value="Eukaryota"/>
</dbReference>
<sequence>MKTAIFIFQFILFIYQSIQVLAGCECILTSPRKDGHVKQIEEMSAAATWQQILALDAKYNTIRVPSNPQFRTQYIRRRSQLLPEKNTSDPTIRKQYLKLRSQILTCRYGYIADQRAMVGGTSISENYEFAGVYFVFDQHSNAVTSVRFANDDKSKLACCSQDGTLSICQVHPPPAHVIFLLQGHTAGVTGFEWSLANDVIVSCSLDKTIRLWETQTGTCLRTVVDNTPSPVYSCTFQPLNNNMIVTGNQKGLVQVLNISTGIYCKDGLVKMSGKVLALTFDSSGKILWAGDDKGTIMSFLYDLATGYLNRGHKLVVCEARPITCLSARNWVSRQACDPSLLVNCAFDALTLFRITDKEGSLRYRKKFAISHRSLPIKSSFCPIMSFRMGACVVTGSEDCCVYVFDIENNRMNCVNKLQAHSSPVLDVCFNCDESLLASSDAL</sequence>
<dbReference type="OMA" id="MLKFANN"/>
<dbReference type="Proteomes" id="UP000014500">
    <property type="component" value="Unassembled WGS sequence"/>
</dbReference>
<dbReference type="SMART" id="SM00320">
    <property type="entry name" value="WD40"/>
    <property type="match status" value="5"/>
</dbReference>
<evidence type="ECO:0000256" key="3">
    <source>
        <dbReference type="PROSITE-ProRule" id="PRU00221"/>
    </source>
</evidence>
<dbReference type="EMBL" id="JH431338">
    <property type="status" value="NOT_ANNOTATED_CDS"/>
    <property type="molecule type" value="Genomic_DNA"/>
</dbReference>
<keyword evidence="1 3" id="KW-0853">WD repeat</keyword>
<dbReference type="EnsemblMetazoa" id="SMAR013294-RA">
    <property type="protein sequence ID" value="SMAR013294-PA"/>
    <property type="gene ID" value="SMAR013294"/>
</dbReference>
<evidence type="ECO:0000313" key="6">
    <source>
        <dbReference type="Proteomes" id="UP000014500"/>
    </source>
</evidence>
<dbReference type="PANTHER" id="PTHR22838:SF4">
    <property type="entry name" value="WD REPEAT-CONTAINING PROTEIN 13"/>
    <property type="match status" value="1"/>
</dbReference>
<reference evidence="6" key="1">
    <citation type="submission" date="2011-05" db="EMBL/GenBank/DDBJ databases">
        <authorList>
            <person name="Richards S.R."/>
            <person name="Qu J."/>
            <person name="Jiang H."/>
            <person name="Jhangiani S.N."/>
            <person name="Agravi P."/>
            <person name="Goodspeed R."/>
            <person name="Gross S."/>
            <person name="Mandapat C."/>
            <person name="Jackson L."/>
            <person name="Mathew T."/>
            <person name="Pu L."/>
            <person name="Thornton R."/>
            <person name="Saada N."/>
            <person name="Wilczek-Boney K.B."/>
            <person name="Lee S."/>
            <person name="Kovar C."/>
            <person name="Wu Y."/>
            <person name="Scherer S.E."/>
            <person name="Worley K.C."/>
            <person name="Muzny D.M."/>
            <person name="Gibbs R."/>
        </authorList>
    </citation>
    <scope>NUCLEOTIDE SEQUENCE</scope>
    <source>
        <strain evidence="6">Brora</strain>
    </source>
</reference>
<dbReference type="PROSITE" id="PS50082">
    <property type="entry name" value="WD_REPEATS_2"/>
    <property type="match status" value="1"/>
</dbReference>
<evidence type="ECO:0000256" key="2">
    <source>
        <dbReference type="ARBA" id="ARBA00022737"/>
    </source>
</evidence>
<keyword evidence="2" id="KW-0677">Repeat</keyword>
<dbReference type="InterPro" id="IPR051350">
    <property type="entry name" value="WD_repeat-ST_regulator"/>
</dbReference>
<dbReference type="GO" id="GO:0005634">
    <property type="term" value="C:nucleus"/>
    <property type="evidence" value="ECO:0007669"/>
    <property type="project" value="TreeGrafter"/>
</dbReference>
<dbReference type="Pfam" id="PF00400">
    <property type="entry name" value="WD40"/>
    <property type="match status" value="3"/>
</dbReference>
<dbReference type="InterPro" id="IPR019775">
    <property type="entry name" value="WD40_repeat_CS"/>
</dbReference>
<feature type="signal peptide" evidence="4">
    <location>
        <begin position="1"/>
        <end position="22"/>
    </location>
</feature>
<protein>
    <submittedName>
        <fullName evidence="5">Uncharacterized protein</fullName>
    </submittedName>
</protein>
<dbReference type="SUPFAM" id="SSF50978">
    <property type="entry name" value="WD40 repeat-like"/>
    <property type="match status" value="1"/>
</dbReference>
<evidence type="ECO:0000256" key="1">
    <source>
        <dbReference type="ARBA" id="ARBA00022574"/>
    </source>
</evidence>
<dbReference type="PROSITE" id="PS50294">
    <property type="entry name" value="WD_REPEATS_REGION"/>
    <property type="match status" value="1"/>
</dbReference>
<dbReference type="PANTHER" id="PTHR22838">
    <property type="entry name" value="WD REPEAT PROTEIN 26-RELATED"/>
    <property type="match status" value="1"/>
</dbReference>
<dbReference type="InterPro" id="IPR015943">
    <property type="entry name" value="WD40/YVTN_repeat-like_dom_sf"/>
</dbReference>
<organism evidence="5 6">
    <name type="scientific">Strigamia maritima</name>
    <name type="common">European centipede</name>
    <name type="synonym">Geophilus maritimus</name>
    <dbReference type="NCBI Taxonomy" id="126957"/>
    <lineage>
        <taxon>Eukaryota</taxon>
        <taxon>Metazoa</taxon>
        <taxon>Ecdysozoa</taxon>
        <taxon>Arthropoda</taxon>
        <taxon>Myriapoda</taxon>
        <taxon>Chilopoda</taxon>
        <taxon>Pleurostigmophora</taxon>
        <taxon>Geophilomorpha</taxon>
        <taxon>Linotaeniidae</taxon>
        <taxon>Strigamia</taxon>
    </lineage>
</organism>
<dbReference type="PhylomeDB" id="T1JHG3"/>
<dbReference type="InterPro" id="IPR036322">
    <property type="entry name" value="WD40_repeat_dom_sf"/>
</dbReference>
<accession>T1JHG3</accession>
<dbReference type="PROSITE" id="PS51257">
    <property type="entry name" value="PROKAR_LIPOPROTEIN"/>
    <property type="match status" value="1"/>
</dbReference>
<dbReference type="PROSITE" id="PS00678">
    <property type="entry name" value="WD_REPEATS_1"/>
    <property type="match status" value="1"/>
</dbReference>